<dbReference type="AlphaFoldDB" id="A0A0E9Q8N1"/>
<reference evidence="1" key="2">
    <citation type="journal article" date="2015" name="Fish Shellfish Immunol.">
        <title>Early steps in the European eel (Anguilla anguilla)-Vibrio vulnificus interaction in the gills: Role of the RtxA13 toxin.</title>
        <authorList>
            <person name="Callol A."/>
            <person name="Pajuelo D."/>
            <person name="Ebbesson L."/>
            <person name="Teles M."/>
            <person name="MacKenzie S."/>
            <person name="Amaro C."/>
        </authorList>
    </citation>
    <scope>NUCLEOTIDE SEQUENCE</scope>
</reference>
<protein>
    <submittedName>
        <fullName evidence="1">Uncharacterized protein</fullName>
    </submittedName>
</protein>
<dbReference type="EMBL" id="GBXM01095872">
    <property type="protein sequence ID" value="JAH12705.1"/>
    <property type="molecule type" value="Transcribed_RNA"/>
</dbReference>
<reference evidence="1" key="1">
    <citation type="submission" date="2014-11" db="EMBL/GenBank/DDBJ databases">
        <authorList>
            <person name="Amaro Gonzalez C."/>
        </authorList>
    </citation>
    <scope>NUCLEOTIDE SEQUENCE</scope>
</reference>
<accession>A0A0E9Q8N1</accession>
<evidence type="ECO:0000313" key="1">
    <source>
        <dbReference type="EMBL" id="JAH12705.1"/>
    </source>
</evidence>
<name>A0A0E9Q8N1_ANGAN</name>
<sequence>MENICCQGPSQLCSSVTGLL</sequence>
<proteinExistence type="predicted"/>
<organism evidence="1">
    <name type="scientific">Anguilla anguilla</name>
    <name type="common">European freshwater eel</name>
    <name type="synonym">Muraena anguilla</name>
    <dbReference type="NCBI Taxonomy" id="7936"/>
    <lineage>
        <taxon>Eukaryota</taxon>
        <taxon>Metazoa</taxon>
        <taxon>Chordata</taxon>
        <taxon>Craniata</taxon>
        <taxon>Vertebrata</taxon>
        <taxon>Euteleostomi</taxon>
        <taxon>Actinopterygii</taxon>
        <taxon>Neopterygii</taxon>
        <taxon>Teleostei</taxon>
        <taxon>Anguilliformes</taxon>
        <taxon>Anguillidae</taxon>
        <taxon>Anguilla</taxon>
    </lineage>
</organism>